<dbReference type="Proteomes" id="UP000218944">
    <property type="component" value="Unassembled WGS sequence"/>
</dbReference>
<evidence type="ECO:0000313" key="3">
    <source>
        <dbReference type="EMBL" id="PAU50321.1"/>
    </source>
</evidence>
<keyword evidence="2" id="KW-1133">Transmembrane helix</keyword>
<reference evidence="3 4" key="1">
    <citation type="submission" date="2017-08" db="EMBL/GenBank/DDBJ databases">
        <title>Genome sequence of Streptomyces albireticuli NRRL B-1670.</title>
        <authorList>
            <person name="Graham D.E."/>
            <person name="Mahan K.M."/>
            <person name="Klingeman D.M."/>
            <person name="Hettich R.L."/>
            <person name="Parry R.J."/>
            <person name="Spain J.C."/>
        </authorList>
    </citation>
    <scope>NUCLEOTIDE SEQUENCE [LARGE SCALE GENOMIC DNA]</scope>
    <source>
        <strain evidence="3 4">NRRL B-1670</strain>
    </source>
</reference>
<dbReference type="EMBL" id="NSJV01000062">
    <property type="protein sequence ID" value="PAU50321.1"/>
    <property type="molecule type" value="Genomic_DNA"/>
</dbReference>
<keyword evidence="2" id="KW-0472">Membrane</keyword>
<feature type="region of interest" description="Disordered" evidence="1">
    <location>
        <begin position="1"/>
        <end position="51"/>
    </location>
</feature>
<name>A0A2A2DFQ4_9ACTN</name>
<accession>A0A2A2DFQ4</accession>
<evidence type="ECO:0000256" key="1">
    <source>
        <dbReference type="SAM" id="MobiDB-lite"/>
    </source>
</evidence>
<sequence>MAEDDGDAPIRWDSTARGGAGGWVTASGGTSRAGPRAGTGRGAPPGPDTGGGGFSVRPRVLLFAVGGALVLAAAVLLVAGFLFSGSTGDAGPADAATGGHTSAGPPASPAAPGGEPSRAPTSPSAPSGAADTQAAALDALLTRSAADREKVTAAVSAVDSCASPASVAAAEEALDAAAIRRDGLVSDLSRLPLDALPDARSAAADLRAAWRHSADADRAFARWAADAAGCSPGDVPRGSAFTRAAGSSELATAAKKEFLRKWTPIATRYGLPARDDTRI</sequence>
<keyword evidence="4" id="KW-1185">Reference proteome</keyword>
<protein>
    <submittedName>
        <fullName evidence="3">Uncharacterized protein</fullName>
    </submittedName>
</protein>
<keyword evidence="2" id="KW-0812">Transmembrane</keyword>
<evidence type="ECO:0000313" key="4">
    <source>
        <dbReference type="Proteomes" id="UP000218944"/>
    </source>
</evidence>
<organism evidence="3 4">
    <name type="scientific">Streptomyces albireticuli</name>
    <dbReference type="NCBI Taxonomy" id="1940"/>
    <lineage>
        <taxon>Bacteria</taxon>
        <taxon>Bacillati</taxon>
        <taxon>Actinomycetota</taxon>
        <taxon>Actinomycetes</taxon>
        <taxon>Kitasatosporales</taxon>
        <taxon>Streptomycetaceae</taxon>
        <taxon>Streptomyces</taxon>
    </lineage>
</organism>
<feature type="compositionally biased region" description="Low complexity" evidence="1">
    <location>
        <begin position="23"/>
        <end position="36"/>
    </location>
</feature>
<proteinExistence type="predicted"/>
<comment type="caution">
    <text evidence="3">The sequence shown here is derived from an EMBL/GenBank/DDBJ whole genome shotgun (WGS) entry which is preliminary data.</text>
</comment>
<feature type="region of interest" description="Disordered" evidence="1">
    <location>
        <begin position="90"/>
        <end position="132"/>
    </location>
</feature>
<dbReference type="AlphaFoldDB" id="A0A2A2DFQ4"/>
<feature type="compositionally biased region" description="Gly residues" evidence="1">
    <location>
        <begin position="37"/>
        <end position="51"/>
    </location>
</feature>
<feature type="transmembrane region" description="Helical" evidence="2">
    <location>
        <begin position="60"/>
        <end position="83"/>
    </location>
</feature>
<dbReference type="RefSeq" id="WP_095578900.1">
    <property type="nucleotide sequence ID" value="NZ_JAJQQS010000014.1"/>
</dbReference>
<evidence type="ECO:0000256" key="2">
    <source>
        <dbReference type="SAM" id="Phobius"/>
    </source>
</evidence>
<gene>
    <name evidence="3" type="ORF">CK936_03140</name>
</gene>